<protein>
    <submittedName>
        <fullName evidence="2">Uncharacterized protein</fullName>
    </submittedName>
</protein>
<gene>
    <name evidence="2" type="ORF">ETU09_09890</name>
</gene>
<keyword evidence="3" id="KW-1185">Reference proteome</keyword>
<evidence type="ECO:0000256" key="1">
    <source>
        <dbReference type="SAM" id="Phobius"/>
    </source>
</evidence>
<dbReference type="AlphaFoldDB" id="A0A563D9G6"/>
<feature type="transmembrane region" description="Helical" evidence="1">
    <location>
        <begin position="49"/>
        <end position="68"/>
    </location>
</feature>
<keyword evidence="1" id="KW-1133">Transmembrane helix</keyword>
<comment type="caution">
    <text evidence="2">The sequence shown here is derived from an EMBL/GenBank/DDBJ whole genome shotgun (WGS) entry which is preliminary data.</text>
</comment>
<sequence>MLTKRFGDYCSDIYVNIFVIPLIGILIIINLIILYITDTFKSDYSITNKIVLTLLSILIISLTIGYLATNQKPLYRFDTISKLSTYKKNYSLEMFKNNNYQIVVRDNHYQCYYKGKYVIKNNILKLQDLNDAINTDRQVSNKYIINNQLDTLKPLNQGYPYLVLFHDSIKILR</sequence>
<dbReference type="Proteomes" id="UP000319499">
    <property type="component" value="Unassembled WGS sequence"/>
</dbReference>
<keyword evidence="1" id="KW-0812">Transmembrane</keyword>
<dbReference type="OrthoDB" id="9778250at2"/>
<accession>A0A563D9G6</accession>
<name>A0A563D9G6_9FLAO</name>
<reference evidence="2 3" key="1">
    <citation type="submission" date="2019-02" db="EMBL/GenBank/DDBJ databases">
        <title>Apibacter muscae sp. nov.: a novel member of the house fly microbiota.</title>
        <authorList>
            <person name="Park R."/>
        </authorList>
    </citation>
    <scope>NUCLEOTIDE SEQUENCE [LARGE SCALE GENOMIC DNA]</scope>
    <source>
        <strain evidence="2 3">AL1</strain>
    </source>
</reference>
<evidence type="ECO:0000313" key="3">
    <source>
        <dbReference type="Proteomes" id="UP000319499"/>
    </source>
</evidence>
<feature type="transmembrane region" description="Helical" evidence="1">
    <location>
        <begin position="12"/>
        <end position="37"/>
    </location>
</feature>
<keyword evidence="1" id="KW-0472">Membrane</keyword>
<organism evidence="2 3">
    <name type="scientific">Apibacter muscae</name>
    <dbReference type="NCBI Taxonomy" id="2509004"/>
    <lineage>
        <taxon>Bacteria</taxon>
        <taxon>Pseudomonadati</taxon>
        <taxon>Bacteroidota</taxon>
        <taxon>Flavobacteriia</taxon>
        <taxon>Flavobacteriales</taxon>
        <taxon>Weeksellaceae</taxon>
        <taxon>Apibacter</taxon>
    </lineage>
</organism>
<dbReference type="RefSeq" id="WP_146293420.1">
    <property type="nucleotide sequence ID" value="NZ_SELH01000025.1"/>
</dbReference>
<dbReference type="EMBL" id="SELH01000025">
    <property type="protein sequence ID" value="TWP26856.1"/>
    <property type="molecule type" value="Genomic_DNA"/>
</dbReference>
<proteinExistence type="predicted"/>
<evidence type="ECO:0000313" key="2">
    <source>
        <dbReference type="EMBL" id="TWP26856.1"/>
    </source>
</evidence>